<gene>
    <name evidence="7" type="ORF">GCM10023167_18190</name>
</gene>
<name>A0ABP8JHU6_9MICO</name>
<evidence type="ECO:0000256" key="4">
    <source>
        <dbReference type="ARBA" id="ARBA00022807"/>
    </source>
</evidence>
<keyword evidence="3" id="KW-0378">Hydrolase</keyword>
<evidence type="ECO:0000256" key="1">
    <source>
        <dbReference type="ARBA" id="ARBA00007074"/>
    </source>
</evidence>
<keyword evidence="2" id="KW-0645">Protease</keyword>
<evidence type="ECO:0000313" key="8">
    <source>
        <dbReference type="Proteomes" id="UP001500642"/>
    </source>
</evidence>
<dbReference type="PROSITE" id="PS51935">
    <property type="entry name" value="NLPC_P60"/>
    <property type="match status" value="1"/>
</dbReference>
<feature type="compositionally biased region" description="Low complexity" evidence="5">
    <location>
        <begin position="9"/>
        <end position="24"/>
    </location>
</feature>
<protein>
    <submittedName>
        <fullName evidence="7">C40 family peptidase</fullName>
    </submittedName>
</protein>
<organism evidence="7 8">
    <name type="scientific">Brevibacterium pityocampae</name>
    <dbReference type="NCBI Taxonomy" id="506594"/>
    <lineage>
        <taxon>Bacteria</taxon>
        <taxon>Bacillati</taxon>
        <taxon>Actinomycetota</taxon>
        <taxon>Actinomycetes</taxon>
        <taxon>Micrococcales</taxon>
        <taxon>Brevibacteriaceae</taxon>
        <taxon>Brevibacterium</taxon>
    </lineage>
</organism>
<dbReference type="Pfam" id="PF18348">
    <property type="entry name" value="SH3_16"/>
    <property type="match status" value="1"/>
</dbReference>
<dbReference type="InterPro" id="IPR051202">
    <property type="entry name" value="Peptidase_C40"/>
</dbReference>
<dbReference type="Proteomes" id="UP001500642">
    <property type="component" value="Unassembled WGS sequence"/>
</dbReference>
<feature type="region of interest" description="Disordered" evidence="5">
    <location>
        <begin position="243"/>
        <end position="265"/>
    </location>
</feature>
<dbReference type="InterPro" id="IPR041382">
    <property type="entry name" value="SH3_16"/>
</dbReference>
<proteinExistence type="inferred from homology"/>
<feature type="region of interest" description="Disordered" evidence="5">
    <location>
        <begin position="1"/>
        <end position="30"/>
    </location>
</feature>
<dbReference type="PANTHER" id="PTHR47053:SF3">
    <property type="entry name" value="GAMMA-D-GLUTAMYL-L-LYSINE DIPEPTIDYL-PEPTIDASE"/>
    <property type="match status" value="1"/>
</dbReference>
<reference evidence="8" key="1">
    <citation type="journal article" date="2019" name="Int. J. Syst. Evol. Microbiol.">
        <title>The Global Catalogue of Microorganisms (GCM) 10K type strain sequencing project: providing services to taxonomists for standard genome sequencing and annotation.</title>
        <authorList>
            <consortium name="The Broad Institute Genomics Platform"/>
            <consortium name="The Broad Institute Genome Sequencing Center for Infectious Disease"/>
            <person name="Wu L."/>
            <person name="Ma J."/>
        </authorList>
    </citation>
    <scope>NUCLEOTIDE SEQUENCE [LARGE SCALE GENOMIC DNA]</scope>
    <source>
        <strain evidence="8">JCM 17808</strain>
    </source>
</reference>
<keyword evidence="4" id="KW-0788">Thiol protease</keyword>
<evidence type="ECO:0000256" key="3">
    <source>
        <dbReference type="ARBA" id="ARBA00022801"/>
    </source>
</evidence>
<evidence type="ECO:0000313" key="7">
    <source>
        <dbReference type="EMBL" id="GAA4391119.1"/>
    </source>
</evidence>
<keyword evidence="8" id="KW-1185">Reference proteome</keyword>
<dbReference type="Pfam" id="PF23795">
    <property type="entry name" value="SH3_YKFC_2nd"/>
    <property type="match status" value="1"/>
</dbReference>
<dbReference type="Gene3D" id="2.30.30.40">
    <property type="entry name" value="SH3 Domains"/>
    <property type="match status" value="2"/>
</dbReference>
<dbReference type="SUPFAM" id="SSF54001">
    <property type="entry name" value="Cysteine proteinases"/>
    <property type="match status" value="1"/>
</dbReference>
<dbReference type="InterPro" id="IPR038765">
    <property type="entry name" value="Papain-like_cys_pep_sf"/>
</dbReference>
<feature type="domain" description="NlpC/P60" evidence="6">
    <location>
        <begin position="260"/>
        <end position="384"/>
    </location>
</feature>
<dbReference type="Pfam" id="PF00877">
    <property type="entry name" value="NLPC_P60"/>
    <property type="match status" value="1"/>
</dbReference>
<evidence type="ECO:0000256" key="2">
    <source>
        <dbReference type="ARBA" id="ARBA00022670"/>
    </source>
</evidence>
<comment type="caution">
    <text evidence="7">The sequence shown here is derived from an EMBL/GenBank/DDBJ whole genome shotgun (WGS) entry which is preliminary data.</text>
</comment>
<dbReference type="PANTHER" id="PTHR47053">
    <property type="entry name" value="MUREIN DD-ENDOPEPTIDASE MEPH-RELATED"/>
    <property type="match status" value="1"/>
</dbReference>
<dbReference type="InterPro" id="IPR057812">
    <property type="entry name" value="SH3_YKFC_2nd"/>
</dbReference>
<evidence type="ECO:0000256" key="5">
    <source>
        <dbReference type="SAM" id="MobiDB-lite"/>
    </source>
</evidence>
<dbReference type="InterPro" id="IPR000064">
    <property type="entry name" value="NLP_P60_dom"/>
</dbReference>
<comment type="similarity">
    <text evidence="1">Belongs to the peptidase C40 family.</text>
</comment>
<dbReference type="Gene3D" id="3.90.1720.10">
    <property type="entry name" value="endopeptidase domain like (from Nostoc punctiforme)"/>
    <property type="match status" value="1"/>
</dbReference>
<dbReference type="RefSeq" id="WP_295691116.1">
    <property type="nucleotide sequence ID" value="NZ_BAABGL010000012.1"/>
</dbReference>
<dbReference type="EMBL" id="BAABGL010000012">
    <property type="protein sequence ID" value="GAA4391119.1"/>
    <property type="molecule type" value="Genomic_DNA"/>
</dbReference>
<sequence length="384" mass="40326">MPAPLPAVRQSAAARTSAAQSSRSAPRRRVGRGLSAAVLGIGLLAGVAVPAGAAPGLSAGAIDRTPVAGPTATPGAGLEAGDTAFVDVTVATLWTKPSSPRRIDAPALANPVRTGEWSTNLSTTEVRRALTGRTQTQAVYGDEVRILEISDDWAKVAVARQQSPGDEHGYPGWVPTRQLVENRDFDRALDAHSTAIVTSSTTEVTARPTGGAVEHVPFNAELPVLARAGDRVRVALPDGAKGWAPTRDVDLHPAGSGPEEPKPSELVSTAKDFLGVRYLWGGTSSSGFDCSGFTYAVHRAHGIEIPRDSGPQSRAEKSVKVKDLAVGDLIFFAGNGGRGAVHHVGIYLGHGKMIHAPNASKSVEIVDWRAWDRGKQFSGIKRYL</sequence>
<evidence type="ECO:0000259" key="6">
    <source>
        <dbReference type="PROSITE" id="PS51935"/>
    </source>
</evidence>
<accession>A0ABP8JHU6</accession>